<protein>
    <recommendedName>
        <fullName evidence="3">Sulfatase-modifying factor enzyme-like domain-containing protein</fullName>
    </recommendedName>
</protein>
<dbReference type="Pfam" id="PF03781">
    <property type="entry name" value="FGE-sulfatase"/>
    <property type="match status" value="1"/>
</dbReference>
<sequence>MISPRLGADTPGELVGLTPLKMKITQERKGLGQLRLERQGFQAINKELKLTSWPFPLSFLGDQYLDLEMPVAWSDKELVRSYLKEVSYWSSQEESRKSRPCPNVFSDFIKAFKRSVPICKDFLKASFPLINNKFLWQDFSYAYSLLFSQELEHKWESWLSLKKNLLLSDSEFFIFYLHAKSLEQKVLSEKEDFKELLLNLQKDSNLIQEETGSLILPKNLKQAFFKVSARKLSLSEEKRNLPCVVSKELLRPSDIYLQSFYLSRKPVSKKELSTFLQELTYWQSKYRQSLIDKGLADENYLKDDYWLNGQEEDPAYYVPYYLAQAYAEWYSQTYLKGFGLKAKLPSTFQWRCLEGKLEPNDSSLPFGQWFWMRDPHLSNLAWLRTPENPYAVAEDFPSWEGEIRALSKAELGLTHSICASLPRHWCGPYLGFYLVIEKDNSYERP</sequence>
<evidence type="ECO:0000256" key="1">
    <source>
        <dbReference type="ARBA" id="ARBA00005310"/>
    </source>
</evidence>
<feature type="domain" description="Sulfatase-modifying factor enzyme-like" evidence="3">
    <location>
        <begin position="254"/>
        <end position="352"/>
    </location>
</feature>
<dbReference type="InterPro" id="IPR005532">
    <property type="entry name" value="SUMF_dom"/>
</dbReference>
<reference evidence="4" key="1">
    <citation type="journal article" date="2024" name="Gigascience">
        <title>Chromosome-level genome of the poultry shaft louse Menopon gallinae provides insight into the host-switching and adaptive evolution of parasitic lice.</title>
        <authorList>
            <person name="Xu Y."/>
            <person name="Ma L."/>
            <person name="Liu S."/>
            <person name="Liang Y."/>
            <person name="Liu Q."/>
            <person name="He Z."/>
            <person name="Tian L."/>
            <person name="Duan Y."/>
            <person name="Cai W."/>
            <person name="Li H."/>
            <person name="Song F."/>
        </authorList>
    </citation>
    <scope>NUCLEOTIDE SEQUENCE</scope>
    <source>
        <strain evidence="4">Cailab_2023a</strain>
    </source>
</reference>
<comment type="caution">
    <text evidence="4">The sequence shown here is derived from an EMBL/GenBank/DDBJ whole genome shotgun (WGS) entry which is preliminary data.</text>
</comment>
<comment type="similarity">
    <text evidence="1">Belongs to the sulfatase-modifying factor family.</text>
</comment>
<evidence type="ECO:0000256" key="2">
    <source>
        <dbReference type="SAM" id="Coils"/>
    </source>
</evidence>
<gene>
    <name evidence="4" type="ORF">PYX00_011227</name>
</gene>
<dbReference type="EMBL" id="JARGDH010000043">
    <property type="protein sequence ID" value="KAL0264003.1"/>
    <property type="molecule type" value="Genomic_DNA"/>
</dbReference>
<dbReference type="Gene3D" id="3.90.1580.10">
    <property type="entry name" value="paralog of FGE (formylglycine-generating enzyme)"/>
    <property type="match status" value="1"/>
</dbReference>
<dbReference type="InterPro" id="IPR042095">
    <property type="entry name" value="SUMF_sf"/>
</dbReference>
<evidence type="ECO:0000313" key="4">
    <source>
        <dbReference type="EMBL" id="KAL0264003.1"/>
    </source>
</evidence>
<dbReference type="InterPro" id="IPR016187">
    <property type="entry name" value="CTDL_fold"/>
</dbReference>
<keyword evidence="2" id="KW-0175">Coiled coil</keyword>
<evidence type="ECO:0000259" key="3">
    <source>
        <dbReference type="Pfam" id="PF03781"/>
    </source>
</evidence>
<proteinExistence type="inferred from homology"/>
<accession>A0AAW2H6K4</accession>
<dbReference type="AlphaFoldDB" id="A0AAW2H6K4"/>
<dbReference type="SUPFAM" id="SSF56436">
    <property type="entry name" value="C-type lectin-like"/>
    <property type="match status" value="1"/>
</dbReference>
<organism evidence="4">
    <name type="scientific">Menopon gallinae</name>
    <name type="common">poultry shaft louse</name>
    <dbReference type="NCBI Taxonomy" id="328185"/>
    <lineage>
        <taxon>Eukaryota</taxon>
        <taxon>Metazoa</taxon>
        <taxon>Ecdysozoa</taxon>
        <taxon>Arthropoda</taxon>
        <taxon>Hexapoda</taxon>
        <taxon>Insecta</taxon>
        <taxon>Pterygota</taxon>
        <taxon>Neoptera</taxon>
        <taxon>Paraneoptera</taxon>
        <taxon>Psocodea</taxon>
        <taxon>Troctomorpha</taxon>
        <taxon>Phthiraptera</taxon>
        <taxon>Amblycera</taxon>
        <taxon>Menoponidae</taxon>
        <taxon>Menopon</taxon>
    </lineage>
</organism>
<name>A0AAW2H6K4_9NEOP</name>
<feature type="coiled-coil region" evidence="2">
    <location>
        <begin position="179"/>
        <end position="210"/>
    </location>
</feature>